<dbReference type="PANTHER" id="PTHR11895">
    <property type="entry name" value="TRANSAMIDASE"/>
    <property type="match status" value="1"/>
</dbReference>
<dbReference type="InterPro" id="IPR000120">
    <property type="entry name" value="Amidase"/>
</dbReference>
<name>A0A7W0CCB7_9BACT</name>
<evidence type="ECO:0000313" key="3">
    <source>
        <dbReference type="EMBL" id="MBA2883138.1"/>
    </source>
</evidence>
<dbReference type="SUPFAM" id="SSF75304">
    <property type="entry name" value="Amidase signature (AS) enzymes"/>
    <property type="match status" value="1"/>
</dbReference>
<dbReference type="EMBL" id="JACDUS010000017">
    <property type="protein sequence ID" value="MBA2883138.1"/>
    <property type="molecule type" value="Genomic_DNA"/>
</dbReference>
<proteinExistence type="inferred from homology"/>
<dbReference type="GO" id="GO:0050566">
    <property type="term" value="F:asparaginyl-tRNA synthase (glutamine-hydrolyzing) activity"/>
    <property type="evidence" value="ECO:0007669"/>
    <property type="project" value="UniProtKB-EC"/>
</dbReference>
<comment type="similarity">
    <text evidence="1">Belongs to the amidase family.</text>
</comment>
<evidence type="ECO:0000259" key="2">
    <source>
        <dbReference type="Pfam" id="PF01425"/>
    </source>
</evidence>
<feature type="domain" description="Amidase" evidence="2">
    <location>
        <begin position="14"/>
        <end position="86"/>
    </location>
</feature>
<dbReference type="Gene3D" id="3.90.1300.10">
    <property type="entry name" value="Amidase signature (AS) domain"/>
    <property type="match status" value="1"/>
</dbReference>
<gene>
    <name evidence="3" type="ORF">HNR65_003499</name>
</gene>
<accession>A0A7W0CCB7</accession>
<dbReference type="InterPro" id="IPR036928">
    <property type="entry name" value="AS_sf"/>
</dbReference>
<keyword evidence="4" id="KW-1185">Reference proteome</keyword>
<dbReference type="EC" id="6.3.5.6" evidence="3"/>
<dbReference type="InterPro" id="IPR023631">
    <property type="entry name" value="Amidase_dom"/>
</dbReference>
<dbReference type="RefSeq" id="WP_181552752.1">
    <property type="nucleotide sequence ID" value="NZ_JACDUS010000017.1"/>
</dbReference>
<feature type="domain" description="Amidase" evidence="2">
    <location>
        <begin position="107"/>
        <end position="385"/>
    </location>
</feature>
<dbReference type="AlphaFoldDB" id="A0A7W0CCB7"/>
<dbReference type="GO" id="GO:0016740">
    <property type="term" value="F:transferase activity"/>
    <property type="evidence" value="ECO:0007669"/>
    <property type="project" value="UniProtKB-KW"/>
</dbReference>
<keyword evidence="3" id="KW-0808">Transferase</keyword>
<sequence>MESIFFYRDPDAAGTGSGPLQGLNMAIQPNVLVKGWPTDAGSNALANFTALDDAAVIGRLREAGALLCGSTRMSEFGFSLDGSRAGEALKENAADAEMVLDLMGESRLAAARAGVCGFKPSYGMVSSIGLVGLIPSMECWGLLCRDPGRIREILGTIAGPDPLDFSLSDEPAPDFSARAIEPGKTRIGIIPEAVSGLPGDCKNAFEAAVDEFKQAGFSVREFSLPDMGLFPLVHNIVGSVEASSCAGRYDSVRYGRRVPGAKNWNEMFLRSRGAAFGTLVKSYLFQGAYFQFERFEAYEDACRIRTRLIADMQKLSGQADFFIFPAAAAGNSDPGDFLGDIYEQFAATLFANVTGQPALYLPPASGTSASGFQLTGPRFSDARVLALGEHLVNLRQGGNG</sequence>
<evidence type="ECO:0000313" key="4">
    <source>
        <dbReference type="Proteomes" id="UP000525298"/>
    </source>
</evidence>
<comment type="caution">
    <text evidence="3">The sequence shown here is derived from an EMBL/GenBank/DDBJ whole genome shotgun (WGS) entry which is preliminary data.</text>
</comment>
<keyword evidence="3" id="KW-0436">Ligase</keyword>
<evidence type="ECO:0000256" key="1">
    <source>
        <dbReference type="ARBA" id="ARBA00009199"/>
    </source>
</evidence>
<dbReference type="Pfam" id="PF01425">
    <property type="entry name" value="Amidase"/>
    <property type="match status" value="2"/>
</dbReference>
<dbReference type="GO" id="GO:0050567">
    <property type="term" value="F:glutaminyl-tRNA synthase (glutamine-hydrolyzing) activity"/>
    <property type="evidence" value="ECO:0007669"/>
    <property type="project" value="UniProtKB-EC"/>
</dbReference>
<reference evidence="3 4" key="1">
    <citation type="submission" date="2020-07" db="EMBL/GenBank/DDBJ databases">
        <title>Genomic Encyclopedia of Type Strains, Phase IV (KMG-IV): sequencing the most valuable type-strain genomes for metagenomic binning, comparative biology and taxonomic classification.</title>
        <authorList>
            <person name="Goeker M."/>
        </authorList>
    </citation>
    <scope>NUCLEOTIDE SEQUENCE [LARGE SCALE GENOMIC DNA]</scope>
    <source>
        <strain evidence="3 4">DSM 17721</strain>
    </source>
</reference>
<organism evidence="3 4">
    <name type="scientific">Desulfosalsimonas propionicica</name>
    <dbReference type="NCBI Taxonomy" id="332175"/>
    <lineage>
        <taxon>Bacteria</taxon>
        <taxon>Pseudomonadati</taxon>
        <taxon>Thermodesulfobacteriota</taxon>
        <taxon>Desulfobacteria</taxon>
        <taxon>Desulfobacterales</taxon>
        <taxon>Desulfosalsimonadaceae</taxon>
        <taxon>Desulfosalsimonas</taxon>
    </lineage>
</organism>
<dbReference type="PANTHER" id="PTHR11895:SF7">
    <property type="entry name" value="GLUTAMYL-TRNA(GLN) AMIDOTRANSFERASE SUBUNIT A, MITOCHONDRIAL"/>
    <property type="match status" value="1"/>
</dbReference>
<dbReference type="EC" id="6.3.5.7" evidence="3"/>
<dbReference type="Proteomes" id="UP000525298">
    <property type="component" value="Unassembled WGS sequence"/>
</dbReference>
<protein>
    <submittedName>
        <fullName evidence="3">Aspartyl-tRNA(Asn)/glutamyl-tRNA(Gln) amidotransferase subunit A</fullName>
        <ecNumber evidence="3">6.3.5.6</ecNumber>
        <ecNumber evidence="3">6.3.5.7</ecNumber>
    </submittedName>
</protein>